<evidence type="ECO:0000313" key="14">
    <source>
        <dbReference type="EMBL" id="KAF1812246.1"/>
    </source>
</evidence>
<evidence type="ECO:0000256" key="7">
    <source>
        <dbReference type="ARBA" id="ARBA00023254"/>
    </source>
</evidence>
<dbReference type="GO" id="GO:0051321">
    <property type="term" value="P:meiotic cell cycle"/>
    <property type="evidence" value="ECO:0007669"/>
    <property type="project" value="UniProtKB-KW"/>
</dbReference>
<feature type="region of interest" description="Disordered" evidence="11">
    <location>
        <begin position="974"/>
        <end position="1006"/>
    </location>
</feature>
<evidence type="ECO:0000256" key="9">
    <source>
        <dbReference type="ARBA" id="ARBA00034808"/>
    </source>
</evidence>
<dbReference type="EMBL" id="ML975158">
    <property type="protein sequence ID" value="KAF1812246.1"/>
    <property type="molecule type" value="Genomic_DNA"/>
</dbReference>
<dbReference type="Pfam" id="PF23445">
    <property type="entry name" value="WHD_SNRNP200"/>
    <property type="match status" value="1"/>
</dbReference>
<dbReference type="SUPFAM" id="SSF158702">
    <property type="entry name" value="Sec63 N-terminal domain-like"/>
    <property type="match status" value="1"/>
</dbReference>
<feature type="compositionally biased region" description="Basic and acidic residues" evidence="11">
    <location>
        <begin position="44"/>
        <end position="57"/>
    </location>
</feature>
<dbReference type="GO" id="GO:0043138">
    <property type="term" value="F:3'-5' DNA helicase activity"/>
    <property type="evidence" value="ECO:0007669"/>
    <property type="project" value="UniProtKB-EC"/>
</dbReference>
<dbReference type="Pfam" id="PF00271">
    <property type="entry name" value="Helicase_C"/>
    <property type="match status" value="1"/>
</dbReference>
<dbReference type="RefSeq" id="XP_033533877.1">
    <property type="nucleotide sequence ID" value="XM_033676404.1"/>
</dbReference>
<dbReference type="CDD" id="cd18795">
    <property type="entry name" value="SF2_C_Ski2"/>
    <property type="match status" value="1"/>
</dbReference>
<dbReference type="InterPro" id="IPR011545">
    <property type="entry name" value="DEAD/DEAH_box_helicase_dom"/>
</dbReference>
<keyword evidence="15" id="KW-1185">Reference proteome</keyword>
<dbReference type="GeneID" id="54416974"/>
<dbReference type="OrthoDB" id="5575at2759"/>
<feature type="domain" description="Helicase C-terminal" evidence="13">
    <location>
        <begin position="322"/>
        <end position="508"/>
    </location>
</feature>
<dbReference type="InterPro" id="IPR052247">
    <property type="entry name" value="Meiotic_Crossover_Helicase"/>
</dbReference>
<evidence type="ECO:0000259" key="13">
    <source>
        <dbReference type="PROSITE" id="PS51194"/>
    </source>
</evidence>
<feature type="compositionally biased region" description="Polar residues" evidence="11">
    <location>
        <begin position="1"/>
        <end position="40"/>
    </location>
</feature>
<name>A0A6G1G2V3_9PEZI</name>
<dbReference type="PANTHER" id="PTHR47835">
    <property type="entry name" value="HFM1, ATP DEPENDENT DNA HELICASE HOMOLOG"/>
    <property type="match status" value="1"/>
</dbReference>
<comment type="catalytic activity">
    <reaction evidence="8">
        <text>Couples ATP hydrolysis with the unwinding of duplex DNA by translocating in the 3'-5' direction.</text>
        <dbReference type="EC" id="5.6.2.4"/>
    </reaction>
</comment>
<proteinExistence type="inferred from homology"/>
<reference evidence="16" key="3">
    <citation type="submission" date="2025-04" db="UniProtKB">
        <authorList>
            <consortium name="RefSeq"/>
        </authorList>
    </citation>
    <scope>IDENTIFICATION</scope>
    <source>
        <strain evidence="16">CBS 781.70</strain>
    </source>
</reference>
<evidence type="ECO:0000256" key="11">
    <source>
        <dbReference type="SAM" id="MobiDB-lite"/>
    </source>
</evidence>
<dbReference type="GO" id="GO:0016787">
    <property type="term" value="F:hydrolase activity"/>
    <property type="evidence" value="ECO:0007669"/>
    <property type="project" value="UniProtKB-KW"/>
</dbReference>
<dbReference type="InterPro" id="IPR027417">
    <property type="entry name" value="P-loop_NTPase"/>
</dbReference>
<keyword evidence="5" id="KW-0067">ATP-binding</keyword>
<dbReference type="InterPro" id="IPR014001">
    <property type="entry name" value="Helicase_ATP-bd"/>
</dbReference>
<dbReference type="InterPro" id="IPR001650">
    <property type="entry name" value="Helicase_C-like"/>
</dbReference>
<accession>A0A6G1G2V3</accession>
<dbReference type="GO" id="GO:0005524">
    <property type="term" value="F:ATP binding"/>
    <property type="evidence" value="ECO:0007669"/>
    <property type="project" value="UniProtKB-KW"/>
</dbReference>
<sequence>MLTPSTDSQWQESRFFSSPRDSSGPAGQSSPVFRANQQQRNRQKLVERDRKKQEAIVHRSNPTEARDRVPRYKSAQTVQGIILVSTHELPDRLRNVFPFPVFNAVQSRCYDSIFNTDDNFVLSSPTGSGKTAVFELAICRAIKQFKNEEFKVVYQAPTKALCSERKEDWTNKFRHLDCKCEELTGDSDHWQMKNVQEATIIVTTPEKWDSITRKWKDHMKLMKMIKLFLIDEVHILREDRGATLEAIVSRTKSVDSSVRFIAVSATVPNVEDIAEWLGRSSNRSREPALLEKFGEEFRPVKLQKHVIGYDMKSSNEFAFSKFLDKNRYSQRKPIMVFCFTRRSCEETAKALASWWAGSGLNNRHWDGPKEVVKSKLQGLRDCLTSGVAYHHAGLDLDDRRAVAKGYMNGNINVICCTSTLAVGINLPCHFVVLKGTASYSNNVIRDYSDIEVMQMLGRAGRPQFDDSAVAVIMCRPGQVGRYQKMVSGQEILESCLHRNLIEHLNAEVGLGTITDIASAKRWLTGTFLYVRLKKNPTYYKLKDGARINNLDELLDEILSKDIQQLQELGLVETEPRYKATEYGDAMARYYVLFDTMKSILQLPTKAKVSDILSAIAQASEFREIRFRSGEKQFYKAVNKLPLIRFPIPVNLDMPAHKVSLIIQSILGAIDTQSLPDNKLHAHQFTVDKAIIFQNVRRMIRCVVDCKLHIDDSISARNALAFSRSLAAEVWDDSPNILKQLDGVGNVAVRKLVNGGIKDFETLDQTPAHRIEMIMSRNPPYGQRMLDKAKLFPKLRVCLQMNGAPSIKRGEGASINVRAEIGFMNDIVPATFNRQSVFICFLAETSDGQKIHFCRISAKHLDAGKDVLFCANLTSTTQMIFAHVMCDEQAGTLRTASLKPTLPAHAFHLVEKKSDQRDIRGMMQSQEAEKKSNNLFPNEVPAEELDDADFDWDDFDAAAAAVNDFQDIDDLIAEGPEKRSQQQKVSFFAAPDTSEPKEPKKLPSGKWECNHPCKDKAKCRHLCCKEGVDKPPK</sequence>
<reference evidence="16" key="2">
    <citation type="submission" date="2020-04" db="EMBL/GenBank/DDBJ databases">
        <authorList>
            <consortium name="NCBI Genome Project"/>
        </authorList>
    </citation>
    <scope>NUCLEOTIDE SEQUENCE</scope>
    <source>
        <strain evidence="16">CBS 781.70</strain>
    </source>
</reference>
<dbReference type="Gene3D" id="1.10.10.10">
    <property type="entry name" value="Winged helix-like DNA-binding domain superfamily/Winged helix DNA-binding domain"/>
    <property type="match status" value="1"/>
</dbReference>
<keyword evidence="3 14" id="KW-0378">Hydrolase</keyword>
<evidence type="ECO:0000256" key="6">
    <source>
        <dbReference type="ARBA" id="ARBA00023235"/>
    </source>
</evidence>
<dbReference type="SUPFAM" id="SSF46785">
    <property type="entry name" value="Winged helix' DNA-binding domain"/>
    <property type="match status" value="1"/>
</dbReference>
<evidence type="ECO:0000256" key="5">
    <source>
        <dbReference type="ARBA" id="ARBA00022840"/>
    </source>
</evidence>
<evidence type="ECO:0000256" key="4">
    <source>
        <dbReference type="ARBA" id="ARBA00022806"/>
    </source>
</evidence>
<organism evidence="14">
    <name type="scientific">Eremomyces bilateralis CBS 781.70</name>
    <dbReference type="NCBI Taxonomy" id="1392243"/>
    <lineage>
        <taxon>Eukaryota</taxon>
        <taxon>Fungi</taxon>
        <taxon>Dikarya</taxon>
        <taxon>Ascomycota</taxon>
        <taxon>Pezizomycotina</taxon>
        <taxon>Dothideomycetes</taxon>
        <taxon>Dothideomycetes incertae sedis</taxon>
        <taxon>Eremomycetales</taxon>
        <taxon>Eremomycetaceae</taxon>
        <taxon>Eremomyces</taxon>
    </lineage>
</organism>
<dbReference type="PANTHER" id="PTHR47835:SF3">
    <property type="entry name" value="HELICASE FOR MEIOSIS 1"/>
    <property type="match status" value="1"/>
</dbReference>
<dbReference type="FunFam" id="1.10.3380.10:FF:000012">
    <property type="entry name" value="DEAD/DEAH box DNA helicase"/>
    <property type="match status" value="1"/>
</dbReference>
<dbReference type="SMART" id="SM00490">
    <property type="entry name" value="HELICc"/>
    <property type="match status" value="1"/>
</dbReference>
<dbReference type="Pfam" id="PF00270">
    <property type="entry name" value="DEAD"/>
    <property type="match status" value="1"/>
</dbReference>
<keyword evidence="7" id="KW-0469">Meiosis</keyword>
<dbReference type="InterPro" id="IPR036390">
    <property type="entry name" value="WH_DNA-bd_sf"/>
</dbReference>
<evidence type="ECO:0000259" key="12">
    <source>
        <dbReference type="PROSITE" id="PS51192"/>
    </source>
</evidence>
<comment type="similarity">
    <text evidence="1">Belongs to the helicase family. SKI2 subfamily.</text>
</comment>
<protein>
    <recommendedName>
        <fullName evidence="9">DNA 3'-5' helicase</fullName>
        <ecNumber evidence="9">5.6.2.4</ecNumber>
    </recommendedName>
</protein>
<dbReference type="SMART" id="SM00487">
    <property type="entry name" value="DEXDc"/>
    <property type="match status" value="1"/>
</dbReference>
<dbReference type="PROSITE" id="PS51192">
    <property type="entry name" value="HELICASE_ATP_BIND_1"/>
    <property type="match status" value="1"/>
</dbReference>
<keyword evidence="2" id="KW-0547">Nucleotide-binding</keyword>
<dbReference type="AlphaFoldDB" id="A0A6G1G2V3"/>
<dbReference type="SUPFAM" id="SSF52540">
    <property type="entry name" value="P-loop containing nucleoside triphosphate hydrolases"/>
    <property type="match status" value="1"/>
</dbReference>
<keyword evidence="6" id="KW-0413">Isomerase</keyword>
<dbReference type="PROSITE" id="PS51194">
    <property type="entry name" value="HELICASE_CTER"/>
    <property type="match status" value="1"/>
</dbReference>
<dbReference type="EC" id="5.6.2.4" evidence="9"/>
<dbReference type="Proteomes" id="UP000504638">
    <property type="component" value="Unplaced"/>
</dbReference>
<comment type="catalytic activity">
    <reaction evidence="10">
        <text>ATP + H2O = ADP + phosphate + H(+)</text>
        <dbReference type="Rhea" id="RHEA:13065"/>
        <dbReference type="ChEBI" id="CHEBI:15377"/>
        <dbReference type="ChEBI" id="CHEBI:15378"/>
        <dbReference type="ChEBI" id="CHEBI:30616"/>
        <dbReference type="ChEBI" id="CHEBI:43474"/>
        <dbReference type="ChEBI" id="CHEBI:456216"/>
        <dbReference type="EC" id="5.6.2.4"/>
    </reaction>
</comment>
<dbReference type="Pfam" id="PF02889">
    <property type="entry name" value="Sec63"/>
    <property type="match status" value="1"/>
</dbReference>
<evidence type="ECO:0000256" key="8">
    <source>
        <dbReference type="ARBA" id="ARBA00034617"/>
    </source>
</evidence>
<feature type="non-terminal residue" evidence="14">
    <location>
        <position position="1032"/>
    </location>
</feature>
<evidence type="ECO:0000256" key="2">
    <source>
        <dbReference type="ARBA" id="ARBA00022741"/>
    </source>
</evidence>
<feature type="region of interest" description="Disordered" evidence="11">
    <location>
        <begin position="1"/>
        <end position="72"/>
    </location>
</feature>
<evidence type="ECO:0000313" key="15">
    <source>
        <dbReference type="Proteomes" id="UP000504638"/>
    </source>
</evidence>
<reference evidence="14 16" key="1">
    <citation type="submission" date="2020-01" db="EMBL/GenBank/DDBJ databases">
        <authorList>
            <consortium name="DOE Joint Genome Institute"/>
            <person name="Haridas S."/>
            <person name="Albert R."/>
            <person name="Binder M."/>
            <person name="Bloem J."/>
            <person name="Labutti K."/>
            <person name="Salamov A."/>
            <person name="Andreopoulos B."/>
            <person name="Baker S.E."/>
            <person name="Barry K."/>
            <person name="Bills G."/>
            <person name="Bluhm B.H."/>
            <person name="Cannon C."/>
            <person name="Castanera R."/>
            <person name="Culley D.E."/>
            <person name="Daum C."/>
            <person name="Ezra D."/>
            <person name="Gonzalez J.B."/>
            <person name="Henrissat B."/>
            <person name="Kuo A."/>
            <person name="Liang C."/>
            <person name="Lipzen A."/>
            <person name="Lutzoni F."/>
            <person name="Magnuson J."/>
            <person name="Mondo S."/>
            <person name="Nolan M."/>
            <person name="Ohm R."/>
            <person name="Pangilinan J."/>
            <person name="Park H.-J."/>
            <person name="Ramirez L."/>
            <person name="Alfaro M."/>
            <person name="Sun H."/>
            <person name="Tritt A."/>
            <person name="Yoshinaga Y."/>
            <person name="Zwiers L.-H."/>
            <person name="Turgeon B.G."/>
            <person name="Goodwin S.B."/>
            <person name="Spatafora J.W."/>
            <person name="Crous P.W."/>
            <person name="Grigoriev I.V."/>
        </authorList>
    </citation>
    <scope>NUCLEOTIDE SEQUENCE</scope>
    <source>
        <strain evidence="14 16">CBS 781.70</strain>
    </source>
</reference>
<evidence type="ECO:0000256" key="3">
    <source>
        <dbReference type="ARBA" id="ARBA00022801"/>
    </source>
</evidence>
<dbReference type="Gene3D" id="3.40.50.300">
    <property type="entry name" value="P-loop containing nucleotide triphosphate hydrolases"/>
    <property type="match status" value="2"/>
</dbReference>
<gene>
    <name evidence="14 16" type="ORF">P152DRAFT_397298</name>
</gene>
<dbReference type="InterPro" id="IPR057842">
    <property type="entry name" value="WH_MER3"/>
</dbReference>
<dbReference type="InterPro" id="IPR004179">
    <property type="entry name" value="Sec63-dom"/>
</dbReference>
<feature type="domain" description="Helicase ATP-binding" evidence="12">
    <location>
        <begin position="111"/>
        <end position="285"/>
    </location>
</feature>
<evidence type="ECO:0000256" key="1">
    <source>
        <dbReference type="ARBA" id="ARBA00010140"/>
    </source>
</evidence>
<keyword evidence="4" id="KW-0347">Helicase</keyword>
<dbReference type="Gene3D" id="1.10.3380.10">
    <property type="entry name" value="Sec63 N-terminal domain-like domain"/>
    <property type="match status" value="1"/>
</dbReference>
<dbReference type="SMART" id="SM00973">
    <property type="entry name" value="Sec63"/>
    <property type="match status" value="1"/>
</dbReference>
<dbReference type="FunFam" id="1.10.10.10:FF:000012">
    <property type="entry name" value="U5 small nuclear ribonucleoprotein helicase"/>
    <property type="match status" value="1"/>
</dbReference>
<evidence type="ECO:0000313" key="16">
    <source>
        <dbReference type="RefSeq" id="XP_033533877.1"/>
    </source>
</evidence>
<dbReference type="InterPro" id="IPR036388">
    <property type="entry name" value="WH-like_DNA-bd_sf"/>
</dbReference>
<dbReference type="GO" id="GO:0003676">
    <property type="term" value="F:nucleic acid binding"/>
    <property type="evidence" value="ECO:0007669"/>
    <property type="project" value="InterPro"/>
</dbReference>
<evidence type="ECO:0000256" key="10">
    <source>
        <dbReference type="ARBA" id="ARBA00048988"/>
    </source>
</evidence>